<accession>A0A4V3C7U8</accession>
<dbReference type="Pfam" id="PF07804">
    <property type="entry name" value="HipA_C"/>
    <property type="match status" value="1"/>
</dbReference>
<feature type="domain" description="HipA N-terminal subdomain 1" evidence="5">
    <location>
        <begin position="6"/>
        <end position="104"/>
    </location>
</feature>
<evidence type="ECO:0000259" key="5">
    <source>
        <dbReference type="Pfam" id="PF13657"/>
    </source>
</evidence>
<proteinExistence type="inferred from homology"/>
<evidence type="ECO:0000259" key="4">
    <source>
        <dbReference type="Pfam" id="PF07804"/>
    </source>
</evidence>
<name>A0A4V3C7U8_9ACTN</name>
<dbReference type="NCBIfam" id="TIGR03071">
    <property type="entry name" value="couple_hipA"/>
    <property type="match status" value="1"/>
</dbReference>
<feature type="domain" description="HipA-like C-terminal" evidence="4">
    <location>
        <begin position="150"/>
        <end position="218"/>
    </location>
</feature>
<dbReference type="RefSeq" id="WP_133873457.1">
    <property type="nucleotide sequence ID" value="NZ_BOMD01000069.1"/>
</dbReference>
<keyword evidence="3" id="KW-0418">Kinase</keyword>
<reference evidence="6 7" key="1">
    <citation type="submission" date="2019-03" db="EMBL/GenBank/DDBJ databases">
        <title>Sequencing the genomes of 1000 actinobacteria strains.</title>
        <authorList>
            <person name="Klenk H.-P."/>
        </authorList>
    </citation>
    <scope>NUCLEOTIDE SEQUENCE [LARGE SCALE GENOMIC DNA]</scope>
    <source>
        <strain evidence="6 7">DSM 43805</strain>
    </source>
</reference>
<dbReference type="OrthoDB" id="3182374at2"/>
<evidence type="ECO:0000256" key="1">
    <source>
        <dbReference type="ARBA" id="ARBA00010164"/>
    </source>
</evidence>
<dbReference type="PANTHER" id="PTHR37419">
    <property type="entry name" value="SERINE/THREONINE-PROTEIN KINASE TOXIN HIPA"/>
    <property type="match status" value="1"/>
</dbReference>
<comment type="caution">
    <text evidence="6">The sequence shown here is derived from an EMBL/GenBank/DDBJ whole genome shotgun (WGS) entry which is preliminary data.</text>
</comment>
<evidence type="ECO:0000313" key="6">
    <source>
        <dbReference type="EMBL" id="TDO39078.1"/>
    </source>
</evidence>
<dbReference type="GO" id="GO:0004674">
    <property type="term" value="F:protein serine/threonine kinase activity"/>
    <property type="evidence" value="ECO:0007669"/>
    <property type="project" value="TreeGrafter"/>
</dbReference>
<dbReference type="GO" id="GO:0005829">
    <property type="term" value="C:cytosol"/>
    <property type="evidence" value="ECO:0007669"/>
    <property type="project" value="TreeGrafter"/>
</dbReference>
<organism evidence="6 7">
    <name type="scientific">Paractinoplanes brasiliensis</name>
    <dbReference type="NCBI Taxonomy" id="52695"/>
    <lineage>
        <taxon>Bacteria</taxon>
        <taxon>Bacillati</taxon>
        <taxon>Actinomycetota</taxon>
        <taxon>Actinomycetes</taxon>
        <taxon>Micromonosporales</taxon>
        <taxon>Micromonosporaceae</taxon>
        <taxon>Paractinoplanes</taxon>
    </lineage>
</organism>
<evidence type="ECO:0000256" key="2">
    <source>
        <dbReference type="ARBA" id="ARBA00022679"/>
    </source>
</evidence>
<evidence type="ECO:0000256" key="3">
    <source>
        <dbReference type="ARBA" id="ARBA00022777"/>
    </source>
</evidence>
<sequence length="227" mass="24142">MIRNLVVLLSGHRVGDLVQGPGGVLALGYDADYRSSEAALPLSLSLPLTQPSHAGAVVRSYCQGLLPDNESVLERWGREFQVSAGNPFALLTHVGEDCAGAAQFVPAERVEAMTENKGDVVLLTDEQVAERLRILRRDPSAWHLAGTGQFSLAGAQAKTALHLDTVTGQWGDPSGAIPTTHILKPAVTGFDDHDLNEHLCLRAAQNLGLRAAAFRTMTCTCPVCASP</sequence>
<comment type="similarity">
    <text evidence="1">Belongs to the HipA Ser/Thr kinase family.</text>
</comment>
<protein>
    <submittedName>
        <fullName evidence="6">HipA-like protein</fullName>
    </submittedName>
</protein>
<evidence type="ECO:0000313" key="7">
    <source>
        <dbReference type="Proteomes" id="UP000294901"/>
    </source>
</evidence>
<dbReference type="InterPro" id="IPR017508">
    <property type="entry name" value="HipA_N1"/>
</dbReference>
<dbReference type="InterPro" id="IPR052028">
    <property type="entry name" value="HipA_Ser/Thr_kinase"/>
</dbReference>
<dbReference type="EMBL" id="SNWR01000001">
    <property type="protein sequence ID" value="TDO39078.1"/>
    <property type="molecule type" value="Genomic_DNA"/>
</dbReference>
<dbReference type="Pfam" id="PF13657">
    <property type="entry name" value="Couple_hipA"/>
    <property type="match status" value="1"/>
</dbReference>
<keyword evidence="7" id="KW-1185">Reference proteome</keyword>
<gene>
    <name evidence="6" type="ORF">C8E87_2753</name>
</gene>
<dbReference type="Proteomes" id="UP000294901">
    <property type="component" value="Unassembled WGS sequence"/>
</dbReference>
<dbReference type="PANTHER" id="PTHR37419:SF1">
    <property type="entry name" value="SERINE_THREONINE-PROTEIN KINASE TOXIN HIPA"/>
    <property type="match status" value="1"/>
</dbReference>
<keyword evidence="2" id="KW-0808">Transferase</keyword>
<dbReference type="InterPro" id="IPR012893">
    <property type="entry name" value="HipA-like_C"/>
</dbReference>
<dbReference type="AlphaFoldDB" id="A0A4V3C7U8"/>